<gene>
    <name evidence="3" type="ORF">DACRYDRAFT_115742</name>
</gene>
<dbReference type="Pfam" id="PF13424">
    <property type="entry name" value="TPR_12"/>
    <property type="match status" value="1"/>
</dbReference>
<evidence type="ECO:0000256" key="1">
    <source>
        <dbReference type="SAM" id="Coils"/>
    </source>
</evidence>
<evidence type="ECO:0000259" key="2">
    <source>
        <dbReference type="Pfam" id="PF00931"/>
    </source>
</evidence>
<accession>M5G3F3</accession>
<dbReference type="RefSeq" id="XP_040629644.1">
    <property type="nucleotide sequence ID" value="XM_040770069.1"/>
</dbReference>
<feature type="coiled-coil region" evidence="1">
    <location>
        <begin position="544"/>
        <end position="604"/>
    </location>
</feature>
<name>M5G3F3_DACPD</name>
<dbReference type="GO" id="GO:0043531">
    <property type="term" value="F:ADP binding"/>
    <property type="evidence" value="ECO:0007669"/>
    <property type="project" value="InterPro"/>
</dbReference>
<dbReference type="SUPFAM" id="SSF48452">
    <property type="entry name" value="TPR-like"/>
    <property type="match status" value="2"/>
</dbReference>
<dbReference type="InterPro" id="IPR027417">
    <property type="entry name" value="P-loop_NTPase"/>
</dbReference>
<protein>
    <recommendedName>
        <fullName evidence="2">NB-ARC domain-containing protein</fullName>
    </recommendedName>
</protein>
<dbReference type="OMA" id="REDIHAW"/>
<dbReference type="STRING" id="1858805.M5G3F3"/>
<dbReference type="AlphaFoldDB" id="M5G3F3"/>
<dbReference type="Pfam" id="PF00931">
    <property type="entry name" value="NB-ARC"/>
    <property type="match status" value="1"/>
</dbReference>
<dbReference type="Gene3D" id="1.25.40.10">
    <property type="entry name" value="Tetratricopeptide repeat domain"/>
    <property type="match status" value="2"/>
</dbReference>
<dbReference type="PANTHER" id="PTHR47691:SF3">
    <property type="entry name" value="HTH-TYPE TRANSCRIPTIONAL REGULATOR RV0890C-RELATED"/>
    <property type="match status" value="1"/>
</dbReference>
<dbReference type="HOGENOM" id="CLU_006580_0_1_1"/>
<dbReference type="InterPro" id="IPR011990">
    <property type="entry name" value="TPR-like_helical_dom_sf"/>
</dbReference>
<dbReference type="SMART" id="SM00028">
    <property type="entry name" value="TPR"/>
    <property type="match status" value="5"/>
</dbReference>
<keyword evidence="1" id="KW-0175">Coiled coil</keyword>
<dbReference type="SUPFAM" id="SSF52540">
    <property type="entry name" value="P-loop containing nucleoside triphosphate hydrolases"/>
    <property type="match status" value="1"/>
</dbReference>
<evidence type="ECO:0000313" key="4">
    <source>
        <dbReference type="Proteomes" id="UP000030653"/>
    </source>
</evidence>
<dbReference type="InterPro" id="IPR019734">
    <property type="entry name" value="TPR_rpt"/>
</dbReference>
<keyword evidence="4" id="KW-1185">Reference proteome</keyword>
<dbReference type="EMBL" id="JH795861">
    <property type="protein sequence ID" value="EJU02750.1"/>
    <property type="molecule type" value="Genomic_DNA"/>
</dbReference>
<feature type="domain" description="NB-ARC" evidence="2">
    <location>
        <begin position="185"/>
        <end position="267"/>
    </location>
</feature>
<sequence length="954" mass="105188">MSSTIDGRPNTSLSASFKQWKSKAAAVLDPLKDRVENTTLKVLGLSELVPTRTPEYQELIVKLALINEQVLQRISQGPTADSSTVRLTESLTKAANEVESFVQVVEGQDYSTKFLTAAPETMAKLHKNLDSIVAQFALVHSLSLAAKLDQMRAEEGVVRTKQNQIPALTVTADIPPKPVNFYGRDDMLNSIISLLLGNQSCRIPILGPAGIGKTSLAAAIINDEQIKTKYGQLICFVSCEGVASAEGILQALSACLRLTNESNARRAVLERLATRILRSSEELLGKFAELFGLSLIITMRGNARPAGVAWEATCDQPLQPLPLAAARQTWIGITRREDMIPDELLLALDGLPLAITLMAHQGQLLDPAELMEAYTAEKTAFLQRGTSGRLTSLDTSIQLSLNSHTMMQNPNALHLLSGLSLLPNGTALALIAVALAYKDGGRLRILSPIREFMLLQHPPFGSWRAELRAYYIDMLTPFNDMEPDADPSPKAVDQVSCEFGNINPILSDYWSSMRNDQRDELFVATKSLAYSSMHIPCADCSPLLTDAMVHLERSERRREALECRLLIGRLLSRQLRLTESGALLEEVEREFATLGHQVEALECAYFLGESLRLRGDVPAAIAKLREASTGLKSIGDGPDEALERFQAAHSVYQAQASNHRMSSAWFLRSIASVLAMKGEWEKAQTHLEESKAIFLAFGNNREVAYCLLDLANAQKSQNRCDEAKLTLTECRRMIQGLDFHRIDAQCMKGFGDILRIQGRLPEADVKLAEAGLAFQRAMDEASAAQCLLIRGDVLQQQDNDDEALNLIEQAKTKFQTCNMTLSVSQCLWTMARIFGKKEQHEEATRLLEQSRRLSEDLGDEQGIFQCAVIEGELLYLQDRSVEVILKLSATLELVDKFTSLATTGNYILRRAHSQLGQKEEAQRAFTRVIEISGGTGLDCELAEKALAELCGVDS</sequence>
<dbReference type="PANTHER" id="PTHR47691">
    <property type="entry name" value="REGULATOR-RELATED"/>
    <property type="match status" value="1"/>
</dbReference>
<reference evidence="3 4" key="1">
    <citation type="journal article" date="2012" name="Science">
        <title>The Paleozoic origin of enzymatic lignin decomposition reconstructed from 31 fungal genomes.</title>
        <authorList>
            <person name="Floudas D."/>
            <person name="Binder M."/>
            <person name="Riley R."/>
            <person name="Barry K."/>
            <person name="Blanchette R.A."/>
            <person name="Henrissat B."/>
            <person name="Martinez A.T."/>
            <person name="Otillar R."/>
            <person name="Spatafora J.W."/>
            <person name="Yadav J.S."/>
            <person name="Aerts A."/>
            <person name="Benoit I."/>
            <person name="Boyd A."/>
            <person name="Carlson A."/>
            <person name="Copeland A."/>
            <person name="Coutinho P.M."/>
            <person name="de Vries R.P."/>
            <person name="Ferreira P."/>
            <person name="Findley K."/>
            <person name="Foster B."/>
            <person name="Gaskell J."/>
            <person name="Glotzer D."/>
            <person name="Gorecki P."/>
            <person name="Heitman J."/>
            <person name="Hesse C."/>
            <person name="Hori C."/>
            <person name="Igarashi K."/>
            <person name="Jurgens J.A."/>
            <person name="Kallen N."/>
            <person name="Kersten P."/>
            <person name="Kohler A."/>
            <person name="Kuees U."/>
            <person name="Kumar T.K.A."/>
            <person name="Kuo A."/>
            <person name="LaButti K."/>
            <person name="Larrondo L.F."/>
            <person name="Lindquist E."/>
            <person name="Ling A."/>
            <person name="Lombard V."/>
            <person name="Lucas S."/>
            <person name="Lundell T."/>
            <person name="Martin R."/>
            <person name="McLaughlin D.J."/>
            <person name="Morgenstern I."/>
            <person name="Morin E."/>
            <person name="Murat C."/>
            <person name="Nagy L.G."/>
            <person name="Nolan M."/>
            <person name="Ohm R.A."/>
            <person name="Patyshakuliyeva A."/>
            <person name="Rokas A."/>
            <person name="Ruiz-Duenas F.J."/>
            <person name="Sabat G."/>
            <person name="Salamov A."/>
            <person name="Samejima M."/>
            <person name="Schmutz J."/>
            <person name="Slot J.C."/>
            <person name="St John F."/>
            <person name="Stenlid J."/>
            <person name="Sun H."/>
            <person name="Sun S."/>
            <person name="Syed K."/>
            <person name="Tsang A."/>
            <person name="Wiebenga A."/>
            <person name="Young D."/>
            <person name="Pisabarro A."/>
            <person name="Eastwood D.C."/>
            <person name="Martin F."/>
            <person name="Cullen D."/>
            <person name="Grigoriev I.V."/>
            <person name="Hibbett D.S."/>
        </authorList>
    </citation>
    <scope>NUCLEOTIDE SEQUENCE [LARGE SCALE GENOMIC DNA]</scope>
    <source>
        <strain evidence="3 4">DJM-731 SS1</strain>
    </source>
</reference>
<organism evidence="3 4">
    <name type="scientific">Dacryopinax primogenitus (strain DJM 731)</name>
    <name type="common">Brown rot fungus</name>
    <dbReference type="NCBI Taxonomy" id="1858805"/>
    <lineage>
        <taxon>Eukaryota</taxon>
        <taxon>Fungi</taxon>
        <taxon>Dikarya</taxon>
        <taxon>Basidiomycota</taxon>
        <taxon>Agaricomycotina</taxon>
        <taxon>Dacrymycetes</taxon>
        <taxon>Dacrymycetales</taxon>
        <taxon>Dacrymycetaceae</taxon>
        <taxon>Dacryopinax</taxon>
    </lineage>
</organism>
<dbReference type="Proteomes" id="UP000030653">
    <property type="component" value="Unassembled WGS sequence"/>
</dbReference>
<evidence type="ECO:0000313" key="3">
    <source>
        <dbReference type="EMBL" id="EJU02750.1"/>
    </source>
</evidence>
<dbReference type="OrthoDB" id="1534087at2759"/>
<dbReference type="Gene3D" id="3.40.50.300">
    <property type="entry name" value="P-loop containing nucleotide triphosphate hydrolases"/>
    <property type="match status" value="1"/>
</dbReference>
<dbReference type="InterPro" id="IPR002182">
    <property type="entry name" value="NB-ARC"/>
</dbReference>
<dbReference type="GeneID" id="63685131"/>
<proteinExistence type="predicted"/>